<gene>
    <name evidence="4" type="ORF">D3Z39_14435</name>
</gene>
<proteinExistence type="inferred from homology"/>
<comment type="caution">
    <text evidence="4">The sequence shown here is derived from an EMBL/GenBank/DDBJ whole genome shotgun (WGS) entry which is preliminary data.</text>
</comment>
<evidence type="ECO:0000256" key="1">
    <source>
        <dbReference type="SAM" id="MobiDB-lite"/>
    </source>
</evidence>
<accession>A0A845RIZ3</accession>
<dbReference type="InterPro" id="IPR027417">
    <property type="entry name" value="P-loop_NTPase"/>
</dbReference>
<reference evidence="4 5" key="1">
    <citation type="submission" date="2018-08" db="EMBL/GenBank/DDBJ databases">
        <title>Murine metabolic-syndrome-specific gut microbial biobank.</title>
        <authorList>
            <person name="Liu C."/>
        </authorList>
    </citation>
    <scope>NUCLEOTIDE SEQUENCE [LARGE SCALE GENOMIC DNA]</scope>
    <source>
        <strain evidence="4 5">X69</strain>
    </source>
</reference>
<organism evidence="4 5">
    <name type="scientific">Anaerotruncus colihominis</name>
    <dbReference type="NCBI Taxonomy" id="169435"/>
    <lineage>
        <taxon>Bacteria</taxon>
        <taxon>Bacillati</taxon>
        <taxon>Bacillota</taxon>
        <taxon>Clostridia</taxon>
        <taxon>Eubacteriales</taxon>
        <taxon>Oscillospiraceae</taxon>
        <taxon>Anaerotruncus</taxon>
    </lineage>
</organism>
<sequence>MARTNKRATERLNAAIAPALKNFQPPENLTVSQWAERHRYLSPETSAEPGPWRNARTPYLLEPMDAITDPKIHKVVMVAASQVGKSELELNTIGYIIDQDPGSVLYIHPTLEDARKFSRIRIAPMIRDSKTLKAKVSDVKAKDSGNTILQKSFPGGMLTITGSNSASALASTPCRYVIGDERDRWAVSAGTEGDPWALAEARQATFYNAKAIEISSPTVKGHSNIETAFDEGTRERWSHQCPECGAWHSIEFDQVKFDHEVVTVHGKRDFKVRILGWACPSCGCLSSEATMRRQPARWIAENPDAYLEKGIRSFWLNAFVSPWTPWSKIAYKFLAAGKNPEKLQVVFNTLLGQLWEDRGELADEETMLGRREEYGAELPEGVLVLTCGVDTQGDRLEYEVVGHGHYGETWGIKKGVINGVPDTPEVWQRLDDVVDHVYRFKNGAGLQISVTFVDSGGNHTQDVYKACRARQNKKVFAIKGKSANGIPYVSPAKKTKIVVNKQVIGTCWLYSLGVDAGKAAIMSSLKVQEKGAGYAHFPVEDQFGRGYDRAYFTGLLSEKLTRVETRRGDRWEWQKLPGHERNEPLDLRNYANAGFKMLDPDLQAVERRLKGLPELRQSLETAAQQQPQARRSRKSDFFDDW</sequence>
<dbReference type="PANTHER" id="PTHR34413">
    <property type="entry name" value="PROPHAGE TAIL FIBER ASSEMBLY PROTEIN HOMOLOG TFAE-RELATED-RELATED"/>
    <property type="match status" value="1"/>
</dbReference>
<name>A0A845RIZ3_9FIRM</name>
<dbReference type="EMBL" id="QXWZ01000031">
    <property type="protein sequence ID" value="NBI80040.1"/>
    <property type="molecule type" value="Genomic_DNA"/>
</dbReference>
<dbReference type="InterPro" id="IPR051220">
    <property type="entry name" value="TFA_Chaperone"/>
</dbReference>
<dbReference type="OrthoDB" id="5181253at2"/>
<feature type="domain" description="Phage terminase large subunit GpA ATPase" evidence="2">
    <location>
        <begin position="46"/>
        <end position="294"/>
    </location>
</feature>
<feature type="domain" description="Terminase large subunit GpA endonuclease" evidence="3">
    <location>
        <begin position="311"/>
        <end position="600"/>
    </location>
</feature>
<evidence type="ECO:0000313" key="4">
    <source>
        <dbReference type="EMBL" id="NBI80040.1"/>
    </source>
</evidence>
<dbReference type="PANTHER" id="PTHR34413:SF2">
    <property type="entry name" value="PROPHAGE TAIL FIBER ASSEMBLY PROTEIN HOMOLOG TFAE-RELATED"/>
    <property type="match status" value="1"/>
</dbReference>
<dbReference type="InterPro" id="IPR046453">
    <property type="entry name" value="GpA_ATPase"/>
</dbReference>
<protein>
    <submittedName>
        <fullName evidence="4">Phage terminase large subunit family protein</fullName>
    </submittedName>
</protein>
<dbReference type="Proteomes" id="UP000446348">
    <property type="component" value="Unassembled WGS sequence"/>
</dbReference>
<dbReference type="RefSeq" id="WP_160210752.1">
    <property type="nucleotide sequence ID" value="NZ_QXWZ01000031.1"/>
</dbReference>
<dbReference type="AlphaFoldDB" id="A0A845RIZ3"/>
<feature type="region of interest" description="Disordered" evidence="1">
    <location>
        <begin position="616"/>
        <end position="641"/>
    </location>
</feature>
<dbReference type="GO" id="GO:0004519">
    <property type="term" value="F:endonuclease activity"/>
    <property type="evidence" value="ECO:0007669"/>
    <property type="project" value="InterPro"/>
</dbReference>
<dbReference type="Pfam" id="PF20454">
    <property type="entry name" value="GpA_nuclease"/>
    <property type="match status" value="1"/>
</dbReference>
<dbReference type="Pfam" id="PF05876">
    <property type="entry name" value="GpA_ATPase"/>
    <property type="match status" value="1"/>
</dbReference>
<dbReference type="HAMAP" id="MF_04144">
    <property type="entry name" value="TERL_LAMBDA"/>
    <property type="match status" value="1"/>
</dbReference>
<dbReference type="InterPro" id="IPR008866">
    <property type="entry name" value="Phage_lambda_GpA-like"/>
</dbReference>
<dbReference type="Gene3D" id="3.40.50.300">
    <property type="entry name" value="P-loop containing nucleotide triphosphate hydrolases"/>
    <property type="match status" value="1"/>
</dbReference>
<dbReference type="InterPro" id="IPR046454">
    <property type="entry name" value="GpA_endonuclease"/>
</dbReference>
<evidence type="ECO:0000259" key="3">
    <source>
        <dbReference type="Pfam" id="PF20454"/>
    </source>
</evidence>
<evidence type="ECO:0000259" key="2">
    <source>
        <dbReference type="Pfam" id="PF05876"/>
    </source>
</evidence>
<dbReference type="GO" id="GO:0016887">
    <property type="term" value="F:ATP hydrolysis activity"/>
    <property type="evidence" value="ECO:0007669"/>
    <property type="project" value="InterPro"/>
</dbReference>
<evidence type="ECO:0000313" key="5">
    <source>
        <dbReference type="Proteomes" id="UP000446348"/>
    </source>
</evidence>
<dbReference type="GO" id="GO:0005524">
    <property type="term" value="F:ATP binding"/>
    <property type="evidence" value="ECO:0007669"/>
    <property type="project" value="InterPro"/>
</dbReference>